<dbReference type="EMBL" id="FMIB01000002">
    <property type="protein sequence ID" value="SCL59825.1"/>
    <property type="molecule type" value="Genomic_DNA"/>
</dbReference>
<dbReference type="AlphaFoldDB" id="A0A1C6V0I7"/>
<protein>
    <submittedName>
        <fullName evidence="1">Uncharacterized protein</fullName>
    </submittedName>
</protein>
<sequence length="73" mass="8015">MSTVFADFPLLAPVIDEALALTSRAIRVNVPWPWPRALLCRTERRPYPCRRACWGHAALESAGPMADQLGGPA</sequence>
<dbReference type="STRING" id="47854.GA0070603_2892"/>
<evidence type="ECO:0000313" key="1">
    <source>
        <dbReference type="EMBL" id="SCL59825.1"/>
    </source>
</evidence>
<keyword evidence="2" id="KW-1185">Reference proteome</keyword>
<proteinExistence type="predicted"/>
<dbReference type="Proteomes" id="UP000198605">
    <property type="component" value="Unassembled WGS sequence"/>
</dbReference>
<dbReference type="OrthoDB" id="3401679at2"/>
<accession>A0A1C6V0I7</accession>
<reference evidence="2" key="1">
    <citation type="submission" date="2016-06" db="EMBL/GenBank/DDBJ databases">
        <authorList>
            <person name="Varghese N."/>
            <person name="Submissions Spin"/>
        </authorList>
    </citation>
    <scope>NUCLEOTIDE SEQUENCE [LARGE SCALE GENOMIC DNA]</scope>
    <source>
        <strain evidence="2">DSM 44151</strain>
    </source>
</reference>
<evidence type="ECO:0000313" key="2">
    <source>
        <dbReference type="Proteomes" id="UP000198605"/>
    </source>
</evidence>
<gene>
    <name evidence="1" type="ORF">GA0070603_2892</name>
</gene>
<organism evidence="1 2">
    <name type="scientific">Micromonospora chersina</name>
    <dbReference type="NCBI Taxonomy" id="47854"/>
    <lineage>
        <taxon>Bacteria</taxon>
        <taxon>Bacillati</taxon>
        <taxon>Actinomycetota</taxon>
        <taxon>Actinomycetes</taxon>
        <taxon>Micromonosporales</taxon>
        <taxon>Micromonosporaceae</taxon>
        <taxon>Micromonospora</taxon>
    </lineage>
</organism>
<name>A0A1C6V0I7_9ACTN</name>